<dbReference type="GO" id="GO:0005886">
    <property type="term" value="C:plasma membrane"/>
    <property type="evidence" value="ECO:0007669"/>
    <property type="project" value="UniProtKB-SubCell"/>
</dbReference>
<dbReference type="Proteomes" id="UP000515703">
    <property type="component" value="Chromosome"/>
</dbReference>
<dbReference type="InterPro" id="IPR006665">
    <property type="entry name" value="OmpA-like"/>
</dbReference>
<dbReference type="EMBL" id="AP023368">
    <property type="protein sequence ID" value="BCJ97100.1"/>
    <property type="molecule type" value="Genomic_DNA"/>
</dbReference>
<evidence type="ECO:0000259" key="10">
    <source>
        <dbReference type="PROSITE" id="PS51123"/>
    </source>
</evidence>
<dbReference type="PANTHER" id="PTHR30329">
    <property type="entry name" value="STATOR ELEMENT OF FLAGELLAR MOTOR COMPLEX"/>
    <property type="match status" value="1"/>
</dbReference>
<evidence type="ECO:0000256" key="9">
    <source>
        <dbReference type="SAM" id="Phobius"/>
    </source>
</evidence>
<keyword evidence="4 9" id="KW-0812">Transmembrane</keyword>
<dbReference type="AlphaFoldDB" id="A0A7I8DFC7"/>
<evidence type="ECO:0000313" key="12">
    <source>
        <dbReference type="Proteomes" id="UP000515703"/>
    </source>
</evidence>
<feature type="transmembrane region" description="Helical" evidence="9">
    <location>
        <begin position="20"/>
        <end position="39"/>
    </location>
</feature>
<evidence type="ECO:0000313" key="11">
    <source>
        <dbReference type="EMBL" id="BCJ97100.1"/>
    </source>
</evidence>
<dbReference type="InterPro" id="IPR036737">
    <property type="entry name" value="OmpA-like_sf"/>
</dbReference>
<gene>
    <name evidence="11" type="primary">motB</name>
    <name evidence="11" type="ORF">bsdcttw_01410</name>
</gene>
<dbReference type="Pfam" id="PF13677">
    <property type="entry name" value="MotB_plug"/>
    <property type="match status" value="1"/>
</dbReference>
<dbReference type="InterPro" id="IPR025713">
    <property type="entry name" value="MotB-like_N_dom"/>
</dbReference>
<evidence type="ECO:0000256" key="5">
    <source>
        <dbReference type="ARBA" id="ARBA00022989"/>
    </source>
</evidence>
<evidence type="ECO:0000256" key="6">
    <source>
        <dbReference type="ARBA" id="ARBA00023136"/>
    </source>
</evidence>
<evidence type="ECO:0000256" key="8">
    <source>
        <dbReference type="SAM" id="MobiDB-lite"/>
    </source>
</evidence>
<reference evidence="11 12" key="2">
    <citation type="submission" date="2020-08" db="EMBL/GenBank/DDBJ databases">
        <authorList>
            <person name="Ueki A."/>
            <person name="Tonouchi A."/>
        </authorList>
    </citation>
    <scope>NUCLEOTIDE SEQUENCE [LARGE SCALE GENOMIC DNA]</scope>
    <source>
        <strain evidence="11 12">CTTW</strain>
    </source>
</reference>
<dbReference type="KEGG" id="acht:bsdcttw_01410"/>
<sequence length="288" mass="31902">MARKKKQKHGEEEGGEAWLLPYSDLMTLLLAVFIVLFAVSKIDQTKAEEISNSFKSMMTANQGIISKGGNSFVKPNININPTNNSGQTGNTGNENGVTSGETAEEDNQVTKEELEKFLGKTELKDMIELKGKLDELFQEAELEDTISTNIDLRGLVVTLNNAILFDSGSADIKPEYADSLIKIGDMINKVDNHIRVEGHTDNRPIVTAIYPSNWELSAARATRVVRLFISKCNVPPEKVVAVGYGEYKPIASNSTEAGRKKNRRIDIIILSEKYNELEEQTPVNNINN</sequence>
<name>A0A7I8DFC7_9FIRM</name>
<dbReference type="CDD" id="cd07185">
    <property type="entry name" value="OmpA_C-like"/>
    <property type="match status" value="1"/>
</dbReference>
<keyword evidence="3" id="KW-1003">Cell membrane</keyword>
<evidence type="ECO:0000256" key="2">
    <source>
        <dbReference type="ARBA" id="ARBA00008914"/>
    </source>
</evidence>
<keyword evidence="6 7" id="KW-0472">Membrane</keyword>
<dbReference type="PANTHER" id="PTHR30329:SF21">
    <property type="entry name" value="LIPOPROTEIN YIAD-RELATED"/>
    <property type="match status" value="1"/>
</dbReference>
<feature type="compositionally biased region" description="Low complexity" evidence="8">
    <location>
        <begin position="82"/>
        <end position="101"/>
    </location>
</feature>
<dbReference type="Gene3D" id="3.30.1330.60">
    <property type="entry name" value="OmpA-like domain"/>
    <property type="match status" value="1"/>
</dbReference>
<keyword evidence="5 9" id="KW-1133">Transmembrane helix</keyword>
<evidence type="ECO:0000256" key="3">
    <source>
        <dbReference type="ARBA" id="ARBA00022475"/>
    </source>
</evidence>
<reference evidence="11 12" key="1">
    <citation type="submission" date="2020-08" db="EMBL/GenBank/DDBJ databases">
        <title>Draft genome sequencing of an Anaerocolumna strain isolated from anoxic soil subjected to BSD treatment.</title>
        <authorList>
            <person name="Uek A."/>
            <person name="Tonouchi A."/>
        </authorList>
    </citation>
    <scope>NUCLEOTIDE SEQUENCE [LARGE SCALE GENOMIC DNA]</scope>
    <source>
        <strain evidence="11 12">CTTW</strain>
    </source>
</reference>
<proteinExistence type="inferred from homology"/>
<protein>
    <submittedName>
        <fullName evidence="11">Chemotaxis protein MotA</fullName>
    </submittedName>
</protein>
<organism evidence="11 12">
    <name type="scientific">Anaerocolumna chitinilytica</name>
    <dbReference type="NCBI Taxonomy" id="1727145"/>
    <lineage>
        <taxon>Bacteria</taxon>
        <taxon>Bacillati</taxon>
        <taxon>Bacillota</taxon>
        <taxon>Clostridia</taxon>
        <taxon>Lachnospirales</taxon>
        <taxon>Lachnospiraceae</taxon>
        <taxon>Anaerocolumna</taxon>
    </lineage>
</organism>
<accession>A0A7I8DFC7</accession>
<dbReference type="PROSITE" id="PS51123">
    <property type="entry name" value="OMPA_2"/>
    <property type="match status" value="1"/>
</dbReference>
<keyword evidence="12" id="KW-1185">Reference proteome</keyword>
<evidence type="ECO:0000256" key="4">
    <source>
        <dbReference type="ARBA" id="ARBA00022692"/>
    </source>
</evidence>
<feature type="region of interest" description="Disordered" evidence="8">
    <location>
        <begin position="77"/>
        <end position="109"/>
    </location>
</feature>
<dbReference type="InterPro" id="IPR050330">
    <property type="entry name" value="Bact_OuterMem_StrucFunc"/>
</dbReference>
<feature type="domain" description="OmpA-like" evidence="10">
    <location>
        <begin position="152"/>
        <end position="273"/>
    </location>
</feature>
<dbReference type="Pfam" id="PF00691">
    <property type="entry name" value="OmpA"/>
    <property type="match status" value="1"/>
</dbReference>
<dbReference type="RefSeq" id="WP_185257562.1">
    <property type="nucleotide sequence ID" value="NZ_AP023368.1"/>
</dbReference>
<comment type="similarity">
    <text evidence="2">Belongs to the MotB family.</text>
</comment>
<dbReference type="SUPFAM" id="SSF103088">
    <property type="entry name" value="OmpA-like"/>
    <property type="match status" value="1"/>
</dbReference>
<evidence type="ECO:0000256" key="7">
    <source>
        <dbReference type="PROSITE-ProRule" id="PRU00473"/>
    </source>
</evidence>
<evidence type="ECO:0000256" key="1">
    <source>
        <dbReference type="ARBA" id="ARBA00004162"/>
    </source>
</evidence>
<comment type="subcellular location">
    <subcellularLocation>
        <location evidence="1">Cell membrane</location>
        <topology evidence="1">Single-pass membrane protein</topology>
    </subcellularLocation>
</comment>